<evidence type="ECO:0000313" key="3">
    <source>
        <dbReference type="Proteomes" id="UP000006727"/>
    </source>
</evidence>
<keyword evidence="3" id="KW-1185">Reference proteome</keyword>
<reference evidence="1 3" key="2">
    <citation type="journal article" date="2018" name="Plant J.">
        <title>The Physcomitrella patens chromosome-scale assembly reveals moss genome structure and evolution.</title>
        <authorList>
            <person name="Lang D."/>
            <person name="Ullrich K.K."/>
            <person name="Murat F."/>
            <person name="Fuchs J."/>
            <person name="Jenkins J."/>
            <person name="Haas F.B."/>
            <person name="Piednoel M."/>
            <person name="Gundlach H."/>
            <person name="Van Bel M."/>
            <person name="Meyberg R."/>
            <person name="Vives C."/>
            <person name="Morata J."/>
            <person name="Symeonidi A."/>
            <person name="Hiss M."/>
            <person name="Muchero W."/>
            <person name="Kamisugi Y."/>
            <person name="Saleh O."/>
            <person name="Blanc G."/>
            <person name="Decker E.L."/>
            <person name="van Gessel N."/>
            <person name="Grimwood J."/>
            <person name="Hayes R.D."/>
            <person name="Graham S.W."/>
            <person name="Gunter L.E."/>
            <person name="McDaniel S.F."/>
            <person name="Hoernstein S.N.W."/>
            <person name="Larsson A."/>
            <person name="Li F.W."/>
            <person name="Perroud P.F."/>
            <person name="Phillips J."/>
            <person name="Ranjan P."/>
            <person name="Rokshar D.S."/>
            <person name="Rothfels C.J."/>
            <person name="Schneider L."/>
            <person name="Shu S."/>
            <person name="Stevenson D.W."/>
            <person name="Thummler F."/>
            <person name="Tillich M."/>
            <person name="Villarreal Aguilar J.C."/>
            <person name="Widiez T."/>
            <person name="Wong G.K."/>
            <person name="Wymore A."/>
            <person name="Zhang Y."/>
            <person name="Zimmer A.D."/>
            <person name="Quatrano R.S."/>
            <person name="Mayer K.F.X."/>
            <person name="Goodstein D."/>
            <person name="Casacuberta J.M."/>
            <person name="Vandepoele K."/>
            <person name="Reski R."/>
            <person name="Cuming A.C."/>
            <person name="Tuskan G.A."/>
            <person name="Maumus F."/>
            <person name="Salse J."/>
            <person name="Schmutz J."/>
            <person name="Rensing S.A."/>
        </authorList>
    </citation>
    <scope>NUCLEOTIDE SEQUENCE [LARGE SCALE GENOMIC DNA]</scope>
    <source>
        <strain evidence="2 3">cv. Gransden 2004</strain>
    </source>
</reference>
<evidence type="ECO:0000313" key="1">
    <source>
        <dbReference type="EMBL" id="PNR54030.1"/>
    </source>
</evidence>
<dbReference type="EMBL" id="ABEU02000005">
    <property type="protein sequence ID" value="PNR54030.1"/>
    <property type="molecule type" value="Genomic_DNA"/>
</dbReference>
<name>A0A2K1KJS6_PHYPA</name>
<dbReference type="InterPro" id="IPR036249">
    <property type="entry name" value="Thioredoxin-like_sf"/>
</dbReference>
<dbReference type="SUPFAM" id="SSF52833">
    <property type="entry name" value="Thioredoxin-like"/>
    <property type="match status" value="1"/>
</dbReference>
<gene>
    <name evidence="1" type="ORF">PHYPA_007706</name>
</gene>
<sequence length="77" mass="8945">MSKFQKNEVKLFANFKKVYLRNLLNGLIIISRLFIKGRYISGSNEVQKLYKDGKLSDLLKNFLVVQIEKACDGYNNI</sequence>
<proteinExistence type="predicted"/>
<organism evidence="1">
    <name type="scientific">Physcomitrium patens</name>
    <name type="common">Spreading-leaved earth moss</name>
    <name type="synonym">Physcomitrella patens</name>
    <dbReference type="NCBI Taxonomy" id="3218"/>
    <lineage>
        <taxon>Eukaryota</taxon>
        <taxon>Viridiplantae</taxon>
        <taxon>Streptophyta</taxon>
        <taxon>Embryophyta</taxon>
        <taxon>Bryophyta</taxon>
        <taxon>Bryophytina</taxon>
        <taxon>Bryopsida</taxon>
        <taxon>Funariidae</taxon>
        <taxon>Funariales</taxon>
        <taxon>Funariaceae</taxon>
        <taxon>Physcomitrium</taxon>
    </lineage>
</organism>
<dbReference type="Gramene" id="Pp3c5_15250V3.1">
    <property type="protein sequence ID" value="Pp3c5_15250V3.1"/>
    <property type="gene ID" value="Pp3c5_15250"/>
</dbReference>
<dbReference type="Gene3D" id="3.40.30.10">
    <property type="entry name" value="Glutaredoxin"/>
    <property type="match status" value="1"/>
</dbReference>
<reference evidence="2" key="3">
    <citation type="submission" date="2020-12" db="UniProtKB">
        <authorList>
            <consortium name="EnsemblPlants"/>
        </authorList>
    </citation>
    <scope>IDENTIFICATION</scope>
</reference>
<dbReference type="Proteomes" id="UP000006727">
    <property type="component" value="Chromosome 5"/>
</dbReference>
<dbReference type="EnsemblPlants" id="Pp3c5_15250V3.1">
    <property type="protein sequence ID" value="Pp3c5_15250V3.1"/>
    <property type="gene ID" value="Pp3c5_15250"/>
</dbReference>
<dbReference type="InParanoid" id="A0A2K1KJS6"/>
<reference evidence="1 3" key="1">
    <citation type="journal article" date="2008" name="Science">
        <title>The Physcomitrella genome reveals evolutionary insights into the conquest of land by plants.</title>
        <authorList>
            <person name="Rensing S."/>
            <person name="Lang D."/>
            <person name="Zimmer A."/>
            <person name="Terry A."/>
            <person name="Salamov A."/>
            <person name="Shapiro H."/>
            <person name="Nishiyama T."/>
            <person name="Perroud P.-F."/>
            <person name="Lindquist E."/>
            <person name="Kamisugi Y."/>
            <person name="Tanahashi T."/>
            <person name="Sakakibara K."/>
            <person name="Fujita T."/>
            <person name="Oishi K."/>
            <person name="Shin-I T."/>
            <person name="Kuroki Y."/>
            <person name="Toyoda A."/>
            <person name="Suzuki Y."/>
            <person name="Hashimoto A."/>
            <person name="Yamaguchi K."/>
            <person name="Sugano A."/>
            <person name="Kohara Y."/>
            <person name="Fujiyama A."/>
            <person name="Anterola A."/>
            <person name="Aoki S."/>
            <person name="Ashton N."/>
            <person name="Barbazuk W.B."/>
            <person name="Barker E."/>
            <person name="Bennetzen J."/>
            <person name="Bezanilla M."/>
            <person name="Blankenship R."/>
            <person name="Cho S.H."/>
            <person name="Dutcher S."/>
            <person name="Estelle M."/>
            <person name="Fawcett J.A."/>
            <person name="Gundlach H."/>
            <person name="Hanada K."/>
            <person name="Heyl A."/>
            <person name="Hicks K.A."/>
            <person name="Hugh J."/>
            <person name="Lohr M."/>
            <person name="Mayer K."/>
            <person name="Melkozernov A."/>
            <person name="Murata T."/>
            <person name="Nelson D."/>
            <person name="Pils B."/>
            <person name="Prigge M."/>
            <person name="Reiss B."/>
            <person name="Renner T."/>
            <person name="Rombauts S."/>
            <person name="Rushton P."/>
            <person name="Sanderfoot A."/>
            <person name="Schween G."/>
            <person name="Shiu S.-H."/>
            <person name="Stueber K."/>
            <person name="Theodoulou F.L."/>
            <person name="Tu H."/>
            <person name="Van de Peer Y."/>
            <person name="Verrier P.J."/>
            <person name="Waters E."/>
            <person name="Wood A."/>
            <person name="Yang L."/>
            <person name="Cove D."/>
            <person name="Cuming A."/>
            <person name="Hasebe M."/>
            <person name="Lucas S."/>
            <person name="Mishler D.B."/>
            <person name="Reski R."/>
            <person name="Grigoriev I."/>
            <person name="Quatrano R.S."/>
            <person name="Boore J.L."/>
        </authorList>
    </citation>
    <scope>NUCLEOTIDE SEQUENCE [LARGE SCALE GENOMIC DNA]</scope>
    <source>
        <strain evidence="2 3">cv. Gransden 2004</strain>
    </source>
</reference>
<accession>A0A2K1KJS6</accession>
<protein>
    <submittedName>
        <fullName evidence="1 2">Uncharacterized protein</fullName>
    </submittedName>
</protein>
<evidence type="ECO:0000313" key="2">
    <source>
        <dbReference type="EnsemblPlants" id="Pp3c5_15250V3.1"/>
    </source>
</evidence>
<dbReference type="AlphaFoldDB" id="A0A2K1KJS6"/>